<dbReference type="AlphaFoldDB" id="A0A0R3WU13"/>
<dbReference type="SUPFAM" id="SSF47220">
    <property type="entry name" value="alpha-catenin/vinculin-like"/>
    <property type="match status" value="1"/>
</dbReference>
<organism evidence="3">
    <name type="scientific">Hydatigena taeniaeformis</name>
    <name type="common">Feline tapeworm</name>
    <name type="synonym">Taenia taeniaeformis</name>
    <dbReference type="NCBI Taxonomy" id="6205"/>
    <lineage>
        <taxon>Eukaryota</taxon>
        <taxon>Metazoa</taxon>
        <taxon>Spiralia</taxon>
        <taxon>Lophotrochozoa</taxon>
        <taxon>Platyhelminthes</taxon>
        <taxon>Cestoda</taxon>
        <taxon>Eucestoda</taxon>
        <taxon>Cyclophyllidea</taxon>
        <taxon>Taeniidae</taxon>
        <taxon>Hydatigera</taxon>
    </lineage>
</organism>
<reference evidence="3" key="1">
    <citation type="submission" date="2017-02" db="UniProtKB">
        <authorList>
            <consortium name="WormBaseParasite"/>
        </authorList>
    </citation>
    <scope>IDENTIFICATION</scope>
</reference>
<dbReference type="WBParaSite" id="TTAC_0000425301-mRNA-1">
    <property type="protein sequence ID" value="TTAC_0000425301-mRNA-1"/>
    <property type="gene ID" value="TTAC_0000425301"/>
</dbReference>
<dbReference type="Gene3D" id="1.20.120.230">
    <property type="entry name" value="Alpha-catenin/vinculin-like"/>
    <property type="match status" value="1"/>
</dbReference>
<dbReference type="GO" id="GO:0005737">
    <property type="term" value="C:cytoplasm"/>
    <property type="evidence" value="ECO:0007669"/>
    <property type="project" value="UniProtKB-SubCell"/>
</dbReference>
<evidence type="ECO:0000256" key="1">
    <source>
        <dbReference type="ARBA" id="ARBA00004496"/>
    </source>
</evidence>
<protein>
    <submittedName>
        <fullName evidence="3">Conserved oligomeric Golgi complex subunit 4</fullName>
    </submittedName>
</protein>
<dbReference type="STRING" id="6205.A0A0R3WU13"/>
<accession>A0A0R3WU13</accession>
<dbReference type="GO" id="GO:0051015">
    <property type="term" value="F:actin filament binding"/>
    <property type="evidence" value="ECO:0007669"/>
    <property type="project" value="InterPro"/>
</dbReference>
<proteinExistence type="predicted"/>
<name>A0A0R3WU13_HYDTA</name>
<sequence>LATLAANREFAVRLTKEAVDRLSWACDATYSPLVLPSLQGQAVAQLMQEVVRLAEAGIEKVGSWNSIFFHSSVQKLASEIAILTQSAGLSDYFQSGIARNIHELNEAVDQFIEVWEYETSVGLQEYAGAIKRACANIRSLISQAALTLSSSSFVTNDTVLSHLEESAKCANEEKLVLAVEEIQVALSRLIIHRVLMLNAYKLCRRGEKAQQTSDLIDSALCLCGVWADSNTVRLVRVTANDLEQLAPQLINASKALTLRSQSSVSTHFRC</sequence>
<dbReference type="GO" id="GO:0007155">
    <property type="term" value="P:cell adhesion"/>
    <property type="evidence" value="ECO:0007669"/>
    <property type="project" value="InterPro"/>
</dbReference>
<keyword evidence="2" id="KW-0963">Cytoplasm</keyword>
<evidence type="ECO:0000256" key="2">
    <source>
        <dbReference type="ARBA" id="ARBA00022490"/>
    </source>
</evidence>
<comment type="subcellular location">
    <subcellularLocation>
        <location evidence="1">Cytoplasm</location>
    </subcellularLocation>
</comment>
<evidence type="ECO:0000313" key="3">
    <source>
        <dbReference type="WBParaSite" id="TTAC_0000425301-mRNA-1"/>
    </source>
</evidence>
<dbReference type="InterPro" id="IPR036723">
    <property type="entry name" value="Alpha-catenin/vinculin-like_sf"/>
</dbReference>